<dbReference type="EMBL" id="BAAAEI010000006">
    <property type="protein sequence ID" value="GAA0350105.1"/>
    <property type="molecule type" value="Genomic_DNA"/>
</dbReference>
<evidence type="ECO:0000256" key="1">
    <source>
        <dbReference type="SAM" id="SignalP"/>
    </source>
</evidence>
<comment type="caution">
    <text evidence="2">The sequence shown here is derived from an EMBL/GenBank/DDBJ whole genome shotgun (WGS) entry which is preliminary data.</text>
</comment>
<reference evidence="2 3" key="1">
    <citation type="journal article" date="2019" name="Int. J. Syst. Evol. Microbiol.">
        <title>The Global Catalogue of Microorganisms (GCM) 10K type strain sequencing project: providing services to taxonomists for standard genome sequencing and annotation.</title>
        <authorList>
            <consortium name="The Broad Institute Genomics Platform"/>
            <consortium name="The Broad Institute Genome Sequencing Center for Infectious Disease"/>
            <person name="Wu L."/>
            <person name="Ma J."/>
        </authorList>
    </citation>
    <scope>NUCLEOTIDE SEQUENCE [LARGE SCALE GENOMIC DNA]</scope>
    <source>
        <strain evidence="2 3">JCM 13378</strain>
    </source>
</reference>
<dbReference type="PROSITE" id="PS51318">
    <property type="entry name" value="TAT"/>
    <property type="match status" value="1"/>
</dbReference>
<feature type="chain" id="PRO_5047161515" description="Dehydrogenase" evidence="1">
    <location>
        <begin position="26"/>
        <end position="319"/>
    </location>
</feature>
<sequence length="319" mass="36740">MRLNRRQFLELSALILAGMATRASAKATASGSVGKAEQLVGNFRYIYADKTRREEFLPFLQNVFHLYPEQQLQALIHQAVQEFGSDKQVYGFLQQQLDEIRPLLADLRYALPALQKQKQVMAEQTRSLLPDKRFEGYLEIGSSGRYIDSLEEVLDIQGQRLFISERAPSYSLADMLDRGQVTQAGDWLALNDYTPALDQIADQSLELITVYIGFHHCPVDLREQFIGGLRDKLKPGGCLILRDHDVHNRHMWHVVALAHDVFNMGTMESWQYNADERRHFYALSELQQFMQQFGFKQQGQMLRQPGDPTLNTLMLYQRA</sequence>
<dbReference type="Proteomes" id="UP001501757">
    <property type="component" value="Unassembled WGS sequence"/>
</dbReference>
<evidence type="ECO:0000313" key="2">
    <source>
        <dbReference type="EMBL" id="GAA0350105.1"/>
    </source>
</evidence>
<protein>
    <recommendedName>
        <fullName evidence="4">Dehydrogenase</fullName>
    </recommendedName>
</protein>
<keyword evidence="1" id="KW-0732">Signal</keyword>
<proteinExistence type="predicted"/>
<gene>
    <name evidence="2" type="ORF">GCM10009092_13130</name>
</gene>
<dbReference type="SUPFAM" id="SSF53335">
    <property type="entry name" value="S-adenosyl-L-methionine-dependent methyltransferases"/>
    <property type="match status" value="1"/>
</dbReference>
<dbReference type="InterPro" id="IPR029063">
    <property type="entry name" value="SAM-dependent_MTases_sf"/>
</dbReference>
<name>A0ABN0WYE0_9ALTE</name>
<dbReference type="InterPro" id="IPR006311">
    <property type="entry name" value="TAT_signal"/>
</dbReference>
<dbReference type="Gene3D" id="3.40.50.150">
    <property type="entry name" value="Vaccinia Virus protein VP39"/>
    <property type="match status" value="1"/>
</dbReference>
<feature type="signal peptide" evidence="1">
    <location>
        <begin position="1"/>
        <end position="25"/>
    </location>
</feature>
<dbReference type="RefSeq" id="WP_343843199.1">
    <property type="nucleotide sequence ID" value="NZ_BAAAEI010000006.1"/>
</dbReference>
<organism evidence="2 3">
    <name type="scientific">Bowmanella denitrificans</name>
    <dbReference type="NCBI Taxonomy" id="366582"/>
    <lineage>
        <taxon>Bacteria</taxon>
        <taxon>Pseudomonadati</taxon>
        <taxon>Pseudomonadota</taxon>
        <taxon>Gammaproteobacteria</taxon>
        <taxon>Alteromonadales</taxon>
        <taxon>Alteromonadaceae</taxon>
        <taxon>Bowmanella</taxon>
    </lineage>
</organism>
<evidence type="ECO:0008006" key="4">
    <source>
        <dbReference type="Google" id="ProtNLM"/>
    </source>
</evidence>
<keyword evidence="3" id="KW-1185">Reference proteome</keyword>
<accession>A0ABN0WYE0</accession>
<evidence type="ECO:0000313" key="3">
    <source>
        <dbReference type="Proteomes" id="UP001501757"/>
    </source>
</evidence>